<evidence type="ECO:0000313" key="2">
    <source>
        <dbReference type="EMBL" id="SFN77921.1"/>
    </source>
</evidence>
<organism evidence="2 3">
    <name type="scientific">Chryseobacterium oleae</name>
    <dbReference type="NCBI Taxonomy" id="491207"/>
    <lineage>
        <taxon>Bacteria</taxon>
        <taxon>Pseudomonadati</taxon>
        <taxon>Bacteroidota</taxon>
        <taxon>Flavobacteriia</taxon>
        <taxon>Flavobacteriales</taxon>
        <taxon>Weeksellaceae</taxon>
        <taxon>Chryseobacterium group</taxon>
        <taxon>Chryseobacterium</taxon>
    </lineage>
</organism>
<name>A0A1I5BU77_CHROL</name>
<dbReference type="Gene3D" id="2.40.70.10">
    <property type="entry name" value="Acid Proteases"/>
    <property type="match status" value="1"/>
</dbReference>
<evidence type="ECO:0000256" key="1">
    <source>
        <dbReference type="SAM" id="SignalP"/>
    </source>
</evidence>
<dbReference type="RefSeq" id="WP_090026804.1">
    <property type="nucleotide sequence ID" value="NZ_FOVD01000008.1"/>
</dbReference>
<sequence>MFKKTSLILLFSTVFFSVQAQQTIPFRLTKHNNIIVKTLVNKKDSLDLMFQIAMEDAAISPEKQRKADHIVFDKDEISENNTVQIGKLTLNNVRFTDNQMAGHEADGKIGTVLFGGKAFKIDYDHNQFIVYDQAPDVKDYQPIVTLYDHEGFYIVADNVIDGDKQQEAYFVLQSGYSGGLLYSNDFAAEKELDKKLKITGEKTLKNSSGKSIITKQGILPFLKVGNSVLKDVSAGFFIGDLKKQTVNYFGADLLRRFNWVFDADRKTAYIKPSKYFSEPYYIIK</sequence>
<accession>A0A1I5BU77</accession>
<evidence type="ECO:0008006" key="4">
    <source>
        <dbReference type="Google" id="ProtNLM"/>
    </source>
</evidence>
<dbReference type="OrthoDB" id="5166556at2"/>
<dbReference type="Proteomes" id="UP000198769">
    <property type="component" value="Unassembled WGS sequence"/>
</dbReference>
<gene>
    <name evidence="2" type="ORF">SAMN05421594_4167</name>
</gene>
<keyword evidence="1" id="KW-0732">Signal</keyword>
<protein>
    <recommendedName>
        <fullName evidence="4">Aspartyl protease</fullName>
    </recommendedName>
</protein>
<proteinExistence type="predicted"/>
<dbReference type="InterPro" id="IPR021109">
    <property type="entry name" value="Peptidase_aspartic_dom_sf"/>
</dbReference>
<evidence type="ECO:0000313" key="3">
    <source>
        <dbReference type="Proteomes" id="UP000198769"/>
    </source>
</evidence>
<dbReference type="EMBL" id="FOVD01000008">
    <property type="protein sequence ID" value="SFN77921.1"/>
    <property type="molecule type" value="Genomic_DNA"/>
</dbReference>
<keyword evidence="3" id="KW-1185">Reference proteome</keyword>
<feature type="signal peptide" evidence="1">
    <location>
        <begin position="1"/>
        <end position="20"/>
    </location>
</feature>
<feature type="chain" id="PRO_5011521733" description="Aspartyl protease" evidence="1">
    <location>
        <begin position="21"/>
        <end position="284"/>
    </location>
</feature>
<dbReference type="AlphaFoldDB" id="A0A1I5BU77"/>
<reference evidence="3" key="1">
    <citation type="submission" date="2016-10" db="EMBL/GenBank/DDBJ databases">
        <authorList>
            <person name="Varghese N."/>
            <person name="Submissions S."/>
        </authorList>
    </citation>
    <scope>NUCLEOTIDE SEQUENCE [LARGE SCALE GENOMIC DNA]</scope>
    <source>
        <strain evidence="3">DSM 25575</strain>
    </source>
</reference>